<dbReference type="GO" id="GO:0017124">
    <property type="term" value="F:SH3 domain binding"/>
    <property type="evidence" value="ECO:0007669"/>
    <property type="project" value="UniProtKB-KW"/>
</dbReference>
<dbReference type="GO" id="GO:0005737">
    <property type="term" value="C:cytoplasm"/>
    <property type="evidence" value="ECO:0007669"/>
    <property type="project" value="UniProtKB-SubCell"/>
</dbReference>
<protein>
    <recommendedName>
        <fullName evidence="13">Securin</fullName>
    </recommendedName>
</protein>
<dbReference type="GO" id="GO:0051276">
    <property type="term" value="P:chromosome organization"/>
    <property type="evidence" value="ECO:0007669"/>
    <property type="project" value="InterPro"/>
</dbReference>
<keyword evidence="7" id="KW-0498">Mitosis</keyword>
<comment type="similarity">
    <text evidence="3">Belongs to the securin family.</text>
</comment>
<evidence type="ECO:0000313" key="15">
    <source>
        <dbReference type="EMBL" id="NXI61423.1"/>
    </source>
</evidence>
<evidence type="ECO:0000256" key="13">
    <source>
        <dbReference type="ARBA" id="ARBA00039185"/>
    </source>
</evidence>
<feature type="region of interest" description="Disordered" evidence="14">
    <location>
        <begin position="25"/>
        <end position="53"/>
    </location>
</feature>
<keyword evidence="10" id="KW-0729">SH3-binding</keyword>
<evidence type="ECO:0000256" key="9">
    <source>
        <dbReference type="ARBA" id="ARBA00022843"/>
    </source>
</evidence>
<evidence type="ECO:0000256" key="11">
    <source>
        <dbReference type="ARBA" id="ARBA00023242"/>
    </source>
</evidence>
<evidence type="ECO:0000256" key="7">
    <source>
        <dbReference type="ARBA" id="ARBA00022776"/>
    </source>
</evidence>
<dbReference type="GO" id="GO:0051301">
    <property type="term" value="P:cell division"/>
    <property type="evidence" value="ECO:0007669"/>
    <property type="project" value="UniProtKB-KW"/>
</dbReference>
<gene>
    <name evidence="15" type="primary">Pttg1</name>
    <name evidence="15" type="ORF">ANSSEM_R00904</name>
</gene>
<evidence type="ECO:0000256" key="10">
    <source>
        <dbReference type="ARBA" id="ARBA00023036"/>
    </source>
</evidence>
<evidence type="ECO:0000256" key="6">
    <source>
        <dbReference type="ARBA" id="ARBA00022737"/>
    </source>
</evidence>
<dbReference type="GO" id="GO:0005634">
    <property type="term" value="C:nucleus"/>
    <property type="evidence" value="ECO:0007669"/>
    <property type="project" value="UniProtKB-SubCell"/>
</dbReference>
<comment type="caution">
    <text evidence="15">The sequence shown here is derived from an EMBL/GenBank/DDBJ whole genome shotgun (WGS) entry which is preliminary data.</text>
</comment>
<keyword evidence="6" id="KW-0677">Repeat</keyword>
<evidence type="ECO:0000256" key="8">
    <source>
        <dbReference type="ARBA" id="ARBA00022829"/>
    </source>
</evidence>
<evidence type="ECO:0000256" key="12">
    <source>
        <dbReference type="ARBA" id="ARBA00023306"/>
    </source>
</evidence>
<dbReference type="PANTHER" id="PTHR10418">
    <property type="entry name" value="SECURIN-3"/>
    <property type="match status" value="1"/>
</dbReference>
<dbReference type="Proteomes" id="UP000567872">
    <property type="component" value="Unassembled WGS sequence"/>
</dbReference>
<comment type="subcellular location">
    <subcellularLocation>
        <location evidence="2">Cytoplasm</location>
    </subcellularLocation>
    <subcellularLocation>
        <location evidence="1">Nucleus</location>
    </subcellularLocation>
</comment>
<keyword evidence="12" id="KW-0131">Cell cycle</keyword>
<dbReference type="Pfam" id="PF04856">
    <property type="entry name" value="Securin"/>
    <property type="match status" value="1"/>
</dbReference>
<name>A0A7K9UN63_ANSSE</name>
<dbReference type="PANTHER" id="PTHR10418:SF2">
    <property type="entry name" value="SECURIN"/>
    <property type="match status" value="1"/>
</dbReference>
<dbReference type="OrthoDB" id="9905975at2759"/>
<feature type="non-terminal residue" evidence="15">
    <location>
        <position position="1"/>
    </location>
</feature>
<feature type="compositionally biased region" description="Polar residues" evidence="14">
    <location>
        <begin position="25"/>
        <end position="39"/>
    </location>
</feature>
<sequence>MTTLIFLDKENGEVGATKNQLRLPSGSSKVLSERTQVSTPLPKKAIRTSPATSHSVRKALGNVNRTVGVTSKKEQIRQKNQPCTAKKVAEKTAGLESRDMVAEEACPEIENMFPYDPQDFESFDLPEEYRVSDINLCGVPLMIFTSTSDKPVDMVPSPVELEEMSWESNLLQSTTDFISTLDEIIDMPPMNYDL</sequence>
<dbReference type="EMBL" id="VXAA01000265">
    <property type="protein sequence ID" value="NXI61423.1"/>
    <property type="molecule type" value="Genomic_DNA"/>
</dbReference>
<feature type="non-terminal residue" evidence="15">
    <location>
        <position position="194"/>
    </location>
</feature>
<evidence type="ECO:0000256" key="4">
    <source>
        <dbReference type="ARBA" id="ARBA00022490"/>
    </source>
</evidence>
<evidence type="ECO:0000256" key="3">
    <source>
        <dbReference type="ARBA" id="ARBA00009264"/>
    </source>
</evidence>
<dbReference type="GO" id="GO:0045143">
    <property type="term" value="P:homologous chromosome segregation"/>
    <property type="evidence" value="ECO:0007669"/>
    <property type="project" value="TreeGrafter"/>
</dbReference>
<accession>A0A7K9UN63</accession>
<organism evidence="15 16">
    <name type="scientific">Anseranas semipalmata</name>
    <name type="common">Magpie goose</name>
    <name type="synonym">Anas semipalmata</name>
    <dbReference type="NCBI Taxonomy" id="8851"/>
    <lineage>
        <taxon>Eukaryota</taxon>
        <taxon>Metazoa</taxon>
        <taxon>Chordata</taxon>
        <taxon>Craniata</taxon>
        <taxon>Vertebrata</taxon>
        <taxon>Euteleostomi</taxon>
        <taxon>Archelosauria</taxon>
        <taxon>Archosauria</taxon>
        <taxon>Dinosauria</taxon>
        <taxon>Saurischia</taxon>
        <taxon>Theropoda</taxon>
        <taxon>Coelurosauria</taxon>
        <taxon>Aves</taxon>
        <taxon>Neognathae</taxon>
        <taxon>Galloanserae</taxon>
        <taxon>Anseriformes</taxon>
        <taxon>Anseranatidae</taxon>
        <taxon>Anseranas</taxon>
    </lineage>
</organism>
<keyword evidence="11" id="KW-0539">Nucleus</keyword>
<keyword evidence="16" id="KW-1185">Reference proteome</keyword>
<keyword evidence="4" id="KW-0963">Cytoplasm</keyword>
<proteinExistence type="inferred from homology"/>
<reference evidence="15 16" key="1">
    <citation type="submission" date="2019-09" db="EMBL/GenBank/DDBJ databases">
        <title>Bird 10,000 Genomes (B10K) Project - Family phase.</title>
        <authorList>
            <person name="Zhang G."/>
        </authorList>
    </citation>
    <scope>NUCLEOTIDE SEQUENCE [LARGE SCALE GENOMIC DNA]</scope>
    <source>
        <strain evidence="15">B10K-DU-001-57</strain>
        <tissue evidence="15">Muscle</tissue>
    </source>
</reference>
<evidence type="ECO:0000256" key="5">
    <source>
        <dbReference type="ARBA" id="ARBA00022618"/>
    </source>
</evidence>
<dbReference type="InterPro" id="IPR006940">
    <property type="entry name" value="Securin_separation_inhibitor"/>
</dbReference>
<evidence type="ECO:0000256" key="14">
    <source>
        <dbReference type="SAM" id="MobiDB-lite"/>
    </source>
</evidence>
<keyword evidence="8" id="KW-0159">Chromosome partition</keyword>
<keyword evidence="5" id="KW-0132">Cell division</keyword>
<evidence type="ECO:0000256" key="1">
    <source>
        <dbReference type="ARBA" id="ARBA00004123"/>
    </source>
</evidence>
<dbReference type="AlphaFoldDB" id="A0A7K9UN63"/>
<evidence type="ECO:0000313" key="16">
    <source>
        <dbReference type="Proteomes" id="UP000567872"/>
    </source>
</evidence>
<keyword evidence="9" id="KW-0832">Ubl conjugation</keyword>
<evidence type="ECO:0000256" key="2">
    <source>
        <dbReference type="ARBA" id="ARBA00004496"/>
    </source>
</evidence>